<reference evidence="6" key="1">
    <citation type="submission" date="2023-10" db="EMBL/GenBank/DDBJ databases">
        <title>Genome assembly of Pristionchus species.</title>
        <authorList>
            <person name="Yoshida K."/>
            <person name="Sommer R.J."/>
        </authorList>
    </citation>
    <scope>NUCLEOTIDE SEQUENCE</scope>
    <source>
        <strain evidence="6">RS5133</strain>
    </source>
</reference>
<dbReference type="Gene3D" id="2.60.40.3330">
    <property type="match status" value="1"/>
</dbReference>
<dbReference type="PANTHER" id="PTHR21700">
    <property type="entry name" value="TRANSTHYRETIN-LIKE FAMILY PROTEIN-RELATED"/>
    <property type="match status" value="1"/>
</dbReference>
<comment type="subcellular location">
    <subcellularLocation>
        <location evidence="1">Secreted</location>
    </subcellularLocation>
</comment>
<evidence type="ECO:0000256" key="3">
    <source>
        <dbReference type="ARBA" id="ARBA00022525"/>
    </source>
</evidence>
<sequence length="165" mass="18576">TTMRSLLLLTLILGISLAGYLQVLVRGKVSCQTTENGKVGTMKLKGVKAELWERDNGEDAAVDADDLINSVTTNNRGLFSLTGGESETLNNQEFYVKMLVPCVANSTCNFIRYKKFCANNPSGFYMAKKRNVPQHFRFVQEPIIFPIEYRMGYAHHEIDSDIPYI</sequence>
<evidence type="ECO:0000256" key="5">
    <source>
        <dbReference type="SAM" id="SignalP"/>
    </source>
</evidence>
<feature type="non-terminal residue" evidence="6">
    <location>
        <position position="1"/>
    </location>
</feature>
<evidence type="ECO:0000256" key="2">
    <source>
        <dbReference type="ARBA" id="ARBA00010112"/>
    </source>
</evidence>
<dbReference type="EMBL" id="BTSY01000005">
    <property type="protein sequence ID" value="GMT27974.1"/>
    <property type="molecule type" value="Genomic_DNA"/>
</dbReference>
<accession>A0AAV5WB62</accession>
<evidence type="ECO:0000256" key="1">
    <source>
        <dbReference type="ARBA" id="ARBA00004613"/>
    </source>
</evidence>
<feature type="signal peptide" evidence="5">
    <location>
        <begin position="1"/>
        <end position="18"/>
    </location>
</feature>
<keyword evidence="7" id="KW-1185">Reference proteome</keyword>
<keyword evidence="4 5" id="KW-0732">Signal</keyword>
<evidence type="ECO:0000256" key="4">
    <source>
        <dbReference type="ARBA" id="ARBA00022729"/>
    </source>
</evidence>
<dbReference type="GO" id="GO:0005576">
    <property type="term" value="C:extracellular region"/>
    <property type="evidence" value="ECO:0007669"/>
    <property type="project" value="UniProtKB-SubCell"/>
</dbReference>
<dbReference type="InterPro" id="IPR001534">
    <property type="entry name" value="Transthyretin-like"/>
</dbReference>
<dbReference type="InterPro" id="IPR038479">
    <property type="entry name" value="Transthyretin-like_sf"/>
</dbReference>
<evidence type="ECO:0000313" key="6">
    <source>
        <dbReference type="EMBL" id="GMT27974.1"/>
    </source>
</evidence>
<organism evidence="6 7">
    <name type="scientific">Pristionchus fissidentatus</name>
    <dbReference type="NCBI Taxonomy" id="1538716"/>
    <lineage>
        <taxon>Eukaryota</taxon>
        <taxon>Metazoa</taxon>
        <taxon>Ecdysozoa</taxon>
        <taxon>Nematoda</taxon>
        <taxon>Chromadorea</taxon>
        <taxon>Rhabditida</taxon>
        <taxon>Rhabditina</taxon>
        <taxon>Diplogasteromorpha</taxon>
        <taxon>Diplogasteroidea</taxon>
        <taxon>Neodiplogasteridae</taxon>
        <taxon>Pristionchus</taxon>
    </lineage>
</organism>
<comment type="caution">
    <text evidence="6">The sequence shown here is derived from an EMBL/GenBank/DDBJ whole genome shotgun (WGS) entry which is preliminary data.</text>
</comment>
<protein>
    <recommendedName>
        <fullName evidence="8">Transthyretin-like family protein</fullName>
    </recommendedName>
</protein>
<dbReference type="Pfam" id="PF01060">
    <property type="entry name" value="TTR-52"/>
    <property type="match status" value="1"/>
</dbReference>
<name>A0AAV5WB62_9BILA</name>
<dbReference type="GO" id="GO:0009986">
    <property type="term" value="C:cell surface"/>
    <property type="evidence" value="ECO:0007669"/>
    <property type="project" value="InterPro"/>
</dbReference>
<feature type="chain" id="PRO_5043618978" description="Transthyretin-like family protein" evidence="5">
    <location>
        <begin position="19"/>
        <end position="165"/>
    </location>
</feature>
<evidence type="ECO:0000313" key="7">
    <source>
        <dbReference type="Proteomes" id="UP001432322"/>
    </source>
</evidence>
<dbReference type="Proteomes" id="UP001432322">
    <property type="component" value="Unassembled WGS sequence"/>
</dbReference>
<comment type="similarity">
    <text evidence="2">Belongs to the nematode transthyretin-like family.</text>
</comment>
<proteinExistence type="inferred from homology"/>
<dbReference type="AlphaFoldDB" id="A0AAV5WB62"/>
<evidence type="ECO:0008006" key="8">
    <source>
        <dbReference type="Google" id="ProtNLM"/>
    </source>
</evidence>
<keyword evidence="3" id="KW-0964">Secreted</keyword>
<gene>
    <name evidence="6" type="ORF">PFISCL1PPCAC_19271</name>
</gene>